<proteinExistence type="predicted"/>
<keyword evidence="4" id="KW-1185">Reference proteome</keyword>
<organism evidence="3 4">
    <name type="scientific">Rugosimonospora acidiphila</name>
    <dbReference type="NCBI Taxonomy" id="556531"/>
    <lineage>
        <taxon>Bacteria</taxon>
        <taxon>Bacillati</taxon>
        <taxon>Actinomycetota</taxon>
        <taxon>Actinomycetes</taxon>
        <taxon>Micromonosporales</taxon>
        <taxon>Micromonosporaceae</taxon>
        <taxon>Rugosimonospora</taxon>
    </lineage>
</organism>
<keyword evidence="2" id="KW-0812">Transmembrane</keyword>
<comment type="caution">
    <text evidence="3">The sequence shown here is derived from an EMBL/GenBank/DDBJ whole genome shotgun (WGS) entry which is preliminary data.</text>
</comment>
<feature type="transmembrane region" description="Helical" evidence="2">
    <location>
        <begin position="90"/>
        <end position="111"/>
    </location>
</feature>
<accession>A0ABP9RXD6</accession>
<dbReference type="EMBL" id="BAABJQ010000010">
    <property type="protein sequence ID" value="GAA5188286.1"/>
    <property type="molecule type" value="Genomic_DNA"/>
</dbReference>
<gene>
    <name evidence="3" type="ORF">GCM10023322_38670</name>
</gene>
<dbReference type="RefSeq" id="WP_345631389.1">
    <property type="nucleotide sequence ID" value="NZ_BAABJQ010000010.1"/>
</dbReference>
<name>A0ABP9RXD6_9ACTN</name>
<keyword evidence="2" id="KW-0472">Membrane</keyword>
<evidence type="ECO:0008006" key="5">
    <source>
        <dbReference type="Google" id="ProtNLM"/>
    </source>
</evidence>
<reference evidence="4" key="1">
    <citation type="journal article" date="2019" name="Int. J. Syst. Evol. Microbiol.">
        <title>The Global Catalogue of Microorganisms (GCM) 10K type strain sequencing project: providing services to taxonomists for standard genome sequencing and annotation.</title>
        <authorList>
            <consortium name="The Broad Institute Genomics Platform"/>
            <consortium name="The Broad Institute Genome Sequencing Center for Infectious Disease"/>
            <person name="Wu L."/>
            <person name="Ma J."/>
        </authorList>
    </citation>
    <scope>NUCLEOTIDE SEQUENCE [LARGE SCALE GENOMIC DNA]</scope>
    <source>
        <strain evidence="4">JCM 18304</strain>
    </source>
</reference>
<dbReference type="Proteomes" id="UP001501570">
    <property type="component" value="Unassembled WGS sequence"/>
</dbReference>
<evidence type="ECO:0000313" key="3">
    <source>
        <dbReference type="EMBL" id="GAA5188286.1"/>
    </source>
</evidence>
<evidence type="ECO:0000256" key="1">
    <source>
        <dbReference type="SAM" id="MobiDB-lite"/>
    </source>
</evidence>
<evidence type="ECO:0000313" key="4">
    <source>
        <dbReference type="Proteomes" id="UP001501570"/>
    </source>
</evidence>
<feature type="region of interest" description="Disordered" evidence="1">
    <location>
        <begin position="36"/>
        <end position="57"/>
    </location>
</feature>
<sequence length="204" mass="22282">MRTVTVFAPDSTSWRVRVVWQPRWRPLARRFGGWRRTRKRSEPTPARAGSGGAASLNDLSGPAELAQDVARAGGGGGGGGGWFDNLADDLLIGILVIIGLILFGFLFWWLLLPLLLLVVDVVVVVCLAAVAIPARVLLRRPWTVEARCDRTGKRHRTDVVGWRAALRARDRIADQLRLGQFSPVPPGDRAAPREIPSETPTSPA</sequence>
<feature type="region of interest" description="Disordered" evidence="1">
    <location>
        <begin position="179"/>
        <end position="204"/>
    </location>
</feature>
<evidence type="ECO:0000256" key="2">
    <source>
        <dbReference type="SAM" id="Phobius"/>
    </source>
</evidence>
<protein>
    <recommendedName>
        <fullName evidence="5">Integral membrane protein</fullName>
    </recommendedName>
</protein>
<feature type="transmembrane region" description="Helical" evidence="2">
    <location>
        <begin position="117"/>
        <end position="138"/>
    </location>
</feature>
<keyword evidence="2" id="KW-1133">Transmembrane helix</keyword>